<dbReference type="Proteomes" id="UP001216907">
    <property type="component" value="Unassembled WGS sequence"/>
</dbReference>
<keyword evidence="7" id="KW-0460">Magnesium</keyword>
<feature type="binding site" evidence="7">
    <location>
        <position position="43"/>
    </location>
    <ligand>
        <name>substrate</name>
    </ligand>
</feature>
<organism evidence="8 9">
    <name type="scientific">Paludisphaera mucosa</name>
    <dbReference type="NCBI Taxonomy" id="3030827"/>
    <lineage>
        <taxon>Bacteria</taxon>
        <taxon>Pseudomonadati</taxon>
        <taxon>Planctomycetota</taxon>
        <taxon>Planctomycetia</taxon>
        <taxon>Isosphaerales</taxon>
        <taxon>Isosphaeraceae</taxon>
        <taxon>Paludisphaera</taxon>
    </lineage>
</organism>
<evidence type="ECO:0000256" key="6">
    <source>
        <dbReference type="ARBA" id="ARBA00023141"/>
    </source>
</evidence>
<feature type="binding site" evidence="7">
    <location>
        <position position="25"/>
    </location>
    <ligand>
        <name>Mg(2+)</name>
        <dbReference type="ChEBI" id="CHEBI:18420"/>
    </ligand>
</feature>
<dbReference type="InterPro" id="IPR027417">
    <property type="entry name" value="P-loop_NTPase"/>
</dbReference>
<evidence type="ECO:0000256" key="7">
    <source>
        <dbReference type="HAMAP-Rule" id="MF_00109"/>
    </source>
</evidence>
<dbReference type="EC" id="2.7.1.71" evidence="7"/>
<comment type="similarity">
    <text evidence="7">Belongs to the shikimate kinase family.</text>
</comment>
<dbReference type="PANTHER" id="PTHR21087">
    <property type="entry name" value="SHIKIMATE KINASE"/>
    <property type="match status" value="1"/>
</dbReference>
<dbReference type="HAMAP" id="MF_00109">
    <property type="entry name" value="Shikimate_kinase"/>
    <property type="match status" value="1"/>
</dbReference>
<evidence type="ECO:0000256" key="1">
    <source>
        <dbReference type="ARBA" id="ARBA00022605"/>
    </source>
</evidence>
<feature type="binding site" evidence="7">
    <location>
        <position position="168"/>
    </location>
    <ligand>
        <name>ATP</name>
        <dbReference type="ChEBI" id="CHEBI:30616"/>
    </ligand>
</feature>
<keyword evidence="7" id="KW-0963">Cytoplasm</keyword>
<proteinExistence type="inferred from homology"/>
<keyword evidence="6 7" id="KW-0057">Aromatic amino acid biosynthesis</keyword>
<comment type="pathway">
    <text evidence="7">Metabolic intermediate biosynthesis; chorismate biosynthesis; chorismate from D-erythrose 4-phosphate and phosphoenolpyruvate: step 5/7.</text>
</comment>
<comment type="cofactor">
    <cofactor evidence="7">
        <name>Mg(2+)</name>
        <dbReference type="ChEBI" id="CHEBI:18420"/>
    </cofactor>
    <text evidence="7">Binds 1 Mg(2+) ion per subunit.</text>
</comment>
<evidence type="ECO:0000313" key="9">
    <source>
        <dbReference type="Proteomes" id="UP001216907"/>
    </source>
</evidence>
<dbReference type="InterPro" id="IPR031322">
    <property type="entry name" value="Shikimate/glucono_kinase"/>
</dbReference>
<dbReference type="InterPro" id="IPR000623">
    <property type="entry name" value="Shikimate_kinase/TSH1"/>
</dbReference>
<dbReference type="SUPFAM" id="SSF52540">
    <property type="entry name" value="P-loop containing nucleoside triphosphate hydrolases"/>
    <property type="match status" value="1"/>
</dbReference>
<comment type="subunit">
    <text evidence="7">Monomer.</text>
</comment>
<evidence type="ECO:0000256" key="2">
    <source>
        <dbReference type="ARBA" id="ARBA00022679"/>
    </source>
</evidence>
<name>A0ABT6F8E0_9BACT</name>
<feature type="binding site" evidence="7">
    <location>
        <begin position="21"/>
        <end position="26"/>
    </location>
    <ligand>
        <name>ATP</name>
        <dbReference type="ChEBI" id="CHEBI:30616"/>
    </ligand>
</feature>
<dbReference type="RefSeq" id="WP_277859990.1">
    <property type="nucleotide sequence ID" value="NZ_JARRAG010000001.1"/>
</dbReference>
<dbReference type="GO" id="GO:0004765">
    <property type="term" value="F:shikimate kinase activity"/>
    <property type="evidence" value="ECO:0007669"/>
    <property type="project" value="UniProtKB-EC"/>
</dbReference>
<accession>A0ABT6F8E0</accession>
<keyword evidence="1 7" id="KW-0028">Amino-acid biosynthesis</keyword>
<keyword evidence="3 7" id="KW-0547">Nucleotide-binding</keyword>
<dbReference type="PRINTS" id="PR01100">
    <property type="entry name" value="SHIKIMTKNASE"/>
</dbReference>
<feature type="binding site" evidence="7">
    <location>
        <position position="67"/>
    </location>
    <ligand>
        <name>substrate</name>
    </ligand>
</feature>
<comment type="subcellular location">
    <subcellularLocation>
        <location evidence="7">Cytoplasm</location>
    </subcellularLocation>
</comment>
<keyword evidence="7" id="KW-0479">Metal-binding</keyword>
<dbReference type="PANTHER" id="PTHR21087:SF16">
    <property type="entry name" value="SHIKIMATE KINASE 1, CHLOROPLASTIC"/>
    <property type="match status" value="1"/>
</dbReference>
<dbReference type="Pfam" id="PF01202">
    <property type="entry name" value="SKI"/>
    <property type="match status" value="1"/>
</dbReference>
<keyword evidence="2 7" id="KW-0808">Transferase</keyword>
<dbReference type="Gene3D" id="3.40.50.300">
    <property type="entry name" value="P-loop containing nucleotide triphosphate hydrolases"/>
    <property type="match status" value="1"/>
</dbReference>
<dbReference type="CDD" id="cd00464">
    <property type="entry name" value="SK"/>
    <property type="match status" value="1"/>
</dbReference>
<gene>
    <name evidence="7" type="primary">aroK</name>
    <name evidence="8" type="ORF">PZE19_07660</name>
</gene>
<evidence type="ECO:0000256" key="5">
    <source>
        <dbReference type="ARBA" id="ARBA00022840"/>
    </source>
</evidence>
<dbReference type="EMBL" id="JARRAG010000001">
    <property type="protein sequence ID" value="MDG3003640.1"/>
    <property type="molecule type" value="Genomic_DNA"/>
</dbReference>
<evidence type="ECO:0000256" key="3">
    <source>
        <dbReference type="ARBA" id="ARBA00022741"/>
    </source>
</evidence>
<evidence type="ECO:0000313" key="8">
    <source>
        <dbReference type="EMBL" id="MDG3003640.1"/>
    </source>
</evidence>
<sequence length="197" mass="21072">MSREPMGETNGGGLVLVGYRGTGKSTVGRLLAGRSGRPFVDVDDVIVARAGRTIRAIFEDSGEPAFRELEESVVRDLVATHPGAVLGTGGGTILREANRRALTTFGLVAWLRADADELARRLEADSATRETRPSLTSKGALEEIAEVLAVRTPFYQEIAQVVVDTQERGPAEVADLILRHWSPSTVARPAGEPHACS</sequence>
<keyword evidence="4 7" id="KW-0418">Kinase</keyword>
<comment type="caution">
    <text evidence="8">The sequence shown here is derived from an EMBL/GenBank/DDBJ whole genome shotgun (WGS) entry which is preliminary data.</text>
</comment>
<feature type="binding site" evidence="7">
    <location>
        <position position="132"/>
    </location>
    <ligand>
        <name>ATP</name>
        <dbReference type="ChEBI" id="CHEBI:30616"/>
    </ligand>
</feature>
<comment type="function">
    <text evidence="7">Catalyzes the specific phosphorylation of the 3-hydroxyl group of shikimic acid using ATP as a cosubstrate.</text>
</comment>
<feature type="binding site" evidence="7">
    <location>
        <position position="151"/>
    </location>
    <ligand>
        <name>substrate</name>
    </ligand>
</feature>
<feature type="binding site" evidence="7">
    <location>
        <position position="90"/>
    </location>
    <ligand>
        <name>substrate</name>
    </ligand>
</feature>
<comment type="catalytic activity">
    <reaction evidence="7">
        <text>shikimate + ATP = 3-phosphoshikimate + ADP + H(+)</text>
        <dbReference type="Rhea" id="RHEA:13121"/>
        <dbReference type="ChEBI" id="CHEBI:15378"/>
        <dbReference type="ChEBI" id="CHEBI:30616"/>
        <dbReference type="ChEBI" id="CHEBI:36208"/>
        <dbReference type="ChEBI" id="CHEBI:145989"/>
        <dbReference type="ChEBI" id="CHEBI:456216"/>
        <dbReference type="EC" id="2.7.1.71"/>
    </reaction>
</comment>
<keyword evidence="9" id="KW-1185">Reference proteome</keyword>
<reference evidence="8 9" key="1">
    <citation type="submission" date="2023-03" db="EMBL/GenBank/DDBJ databases">
        <title>Paludisphaera mucosa sp. nov. a novel planctomycete from northern fen.</title>
        <authorList>
            <person name="Ivanova A."/>
        </authorList>
    </citation>
    <scope>NUCLEOTIDE SEQUENCE [LARGE SCALE GENOMIC DNA]</scope>
    <source>
        <strain evidence="8 9">Pla2</strain>
    </source>
</reference>
<protein>
    <recommendedName>
        <fullName evidence="7">Shikimate kinase</fullName>
        <shortName evidence="7">SK</shortName>
        <ecNumber evidence="7">2.7.1.71</ecNumber>
    </recommendedName>
</protein>
<keyword evidence="5 7" id="KW-0067">ATP-binding</keyword>
<evidence type="ECO:0000256" key="4">
    <source>
        <dbReference type="ARBA" id="ARBA00022777"/>
    </source>
</evidence>